<feature type="region of interest" description="Disordered" evidence="1">
    <location>
        <begin position="396"/>
        <end position="427"/>
    </location>
</feature>
<feature type="compositionally biased region" description="Low complexity" evidence="1">
    <location>
        <begin position="153"/>
        <end position="188"/>
    </location>
</feature>
<feature type="region of interest" description="Disordered" evidence="1">
    <location>
        <begin position="352"/>
        <end position="379"/>
    </location>
</feature>
<feature type="compositionally biased region" description="Polar residues" evidence="1">
    <location>
        <begin position="396"/>
        <end position="415"/>
    </location>
</feature>
<feature type="region of interest" description="Disordered" evidence="1">
    <location>
        <begin position="1"/>
        <end position="196"/>
    </location>
</feature>
<proteinExistence type="predicted"/>
<evidence type="ECO:0000313" key="2">
    <source>
        <dbReference type="EMBL" id="CED82058.1"/>
    </source>
</evidence>
<reference evidence="2" key="1">
    <citation type="submission" date="2014-08" db="EMBL/GenBank/DDBJ databases">
        <authorList>
            <person name="Sharma Rahul"/>
            <person name="Thines Marco"/>
        </authorList>
    </citation>
    <scope>NUCLEOTIDE SEQUENCE</scope>
</reference>
<protein>
    <submittedName>
        <fullName evidence="2">Uncharacterized protein</fullName>
    </submittedName>
</protein>
<feature type="compositionally biased region" description="Basic and acidic residues" evidence="1">
    <location>
        <begin position="33"/>
        <end position="59"/>
    </location>
</feature>
<evidence type="ECO:0000256" key="1">
    <source>
        <dbReference type="SAM" id="MobiDB-lite"/>
    </source>
</evidence>
<dbReference type="AlphaFoldDB" id="A0A0F7SPK3"/>
<organism evidence="2">
    <name type="scientific">Phaffia rhodozyma</name>
    <name type="common">Yeast</name>
    <name type="synonym">Xanthophyllomyces dendrorhous</name>
    <dbReference type="NCBI Taxonomy" id="264483"/>
    <lineage>
        <taxon>Eukaryota</taxon>
        <taxon>Fungi</taxon>
        <taxon>Dikarya</taxon>
        <taxon>Basidiomycota</taxon>
        <taxon>Agaricomycotina</taxon>
        <taxon>Tremellomycetes</taxon>
        <taxon>Cystofilobasidiales</taxon>
        <taxon>Mrakiaceae</taxon>
        <taxon>Phaffia</taxon>
    </lineage>
</organism>
<feature type="compositionally biased region" description="Acidic residues" evidence="1">
    <location>
        <begin position="1"/>
        <end position="10"/>
    </location>
</feature>
<feature type="compositionally biased region" description="Polar residues" evidence="1">
    <location>
        <begin position="361"/>
        <end position="371"/>
    </location>
</feature>
<feature type="compositionally biased region" description="Polar residues" evidence="1">
    <location>
        <begin position="60"/>
        <end position="75"/>
    </location>
</feature>
<sequence length="507" mass="56341">MVDITQDDEHDLLSIQPPPPSNQDVDDDDDAGNNDHHTDESRHHDLSHHHDVTLDDAHSRQNQAPDQDLDQNQNHLIHASLDIPAGPYSLSELPQEQESHLPLPSPPDHDRIENGTGSDRIQYVHLTPSSSSSSSPALNHPSGQLEQHHRQLSEFSSYQSPEPSSRSRQPSQRIAHHQSQQTHQSRQSAGPDALVPKRKYKARCKWSAQDKGTLVRELVRQKDMGNQLGSGFLSESWVSVANLLAGSEDKSGGDPKGPDECKSAFSRLKREFIKVRQLKRSFAQWNDEDQRPEAEPATIKTFLAAHPVYAPYITGWPFFNSMEHINMGVTTLDASIAKPLATNSINYSGAEMDKAEESDGESVTSDVSSSRLTERRKRTASNAELDLIDSTSTVGGISNHTAINPEGNSNANGKQLTGGPGSSKRRNTVAVEDGEVGKESPSIVRHRARELLWKDVKEEGWSLTEQDIINVLGRFDENVTYAETYADIPYFTLRLLYLQSIIFPKLI</sequence>
<dbReference type="EMBL" id="LN483124">
    <property type="protein sequence ID" value="CED82058.1"/>
    <property type="molecule type" value="Genomic_DNA"/>
</dbReference>
<accession>A0A0F7SPK3</accession>
<name>A0A0F7SPK3_PHARH</name>